<dbReference type="AlphaFoldDB" id="A0A8B8AW07"/>
<dbReference type="InterPro" id="IPR027417">
    <property type="entry name" value="P-loop_NTPase"/>
</dbReference>
<dbReference type="PANTHER" id="PTHR10903:SF184">
    <property type="entry name" value="GTP-BINDING PROTEIN A"/>
    <property type="match status" value="1"/>
</dbReference>
<dbReference type="PANTHER" id="PTHR10903">
    <property type="entry name" value="GTPASE, IMAP FAMILY MEMBER-RELATED"/>
    <property type="match status" value="1"/>
</dbReference>
<dbReference type="KEGG" id="cvn:111105335"/>
<proteinExistence type="inferred from homology"/>
<feature type="chain" id="PRO_5034538193" evidence="4">
    <location>
        <begin position="23"/>
        <end position="337"/>
    </location>
</feature>
<dbReference type="FunFam" id="3.40.50.300:FF:000366">
    <property type="entry name" value="GTPase, IMAP family member 2"/>
    <property type="match status" value="1"/>
</dbReference>
<dbReference type="PROSITE" id="PS51720">
    <property type="entry name" value="G_AIG1"/>
    <property type="match status" value="1"/>
</dbReference>
<dbReference type="GeneID" id="111105335"/>
<dbReference type="GO" id="GO:0005525">
    <property type="term" value="F:GTP binding"/>
    <property type="evidence" value="ECO:0007669"/>
    <property type="project" value="UniProtKB-KW"/>
</dbReference>
<dbReference type="InterPro" id="IPR006703">
    <property type="entry name" value="G_AIG1"/>
</dbReference>
<name>A0A8B8AW07_CRAVI</name>
<evidence type="ECO:0000259" key="5">
    <source>
        <dbReference type="PROSITE" id="PS51720"/>
    </source>
</evidence>
<comment type="similarity">
    <text evidence="1">Belongs to the TRAFAC class TrmE-Era-EngA-EngB-Septin-like GTPase superfamily. AIG1/Toc34/Toc159-like paraseptin GTPase family. IAN subfamily.</text>
</comment>
<dbReference type="InterPro" id="IPR045058">
    <property type="entry name" value="GIMA/IAN/Toc"/>
</dbReference>
<dbReference type="RefSeq" id="XP_022295281.1">
    <property type="nucleotide sequence ID" value="XM_022439573.1"/>
</dbReference>
<evidence type="ECO:0000313" key="7">
    <source>
        <dbReference type="RefSeq" id="XP_022295281.1"/>
    </source>
</evidence>
<reference evidence="7" key="1">
    <citation type="submission" date="2025-08" db="UniProtKB">
        <authorList>
            <consortium name="RefSeq"/>
        </authorList>
    </citation>
    <scope>IDENTIFICATION</scope>
    <source>
        <tissue evidence="7">Whole sample</tissue>
    </source>
</reference>
<keyword evidence="3" id="KW-0342">GTP-binding</keyword>
<accession>A0A8B8AW07</accession>
<gene>
    <name evidence="7" type="primary">LOC111105335</name>
</gene>
<dbReference type="OrthoDB" id="431287at2759"/>
<evidence type="ECO:0000313" key="6">
    <source>
        <dbReference type="Proteomes" id="UP000694844"/>
    </source>
</evidence>
<evidence type="ECO:0000256" key="1">
    <source>
        <dbReference type="ARBA" id="ARBA00008535"/>
    </source>
</evidence>
<feature type="signal peptide" evidence="4">
    <location>
        <begin position="1"/>
        <end position="22"/>
    </location>
</feature>
<keyword evidence="2" id="KW-0547">Nucleotide-binding</keyword>
<dbReference type="SUPFAM" id="SSF52540">
    <property type="entry name" value="P-loop containing nucleoside triphosphate hydrolases"/>
    <property type="match status" value="1"/>
</dbReference>
<dbReference type="Proteomes" id="UP000694844">
    <property type="component" value="Chromosome 7"/>
</dbReference>
<sequence>MKHHMIKAFLLLFAFALHNVTSQCHSEKDKNEDGYCTKNVNNNEVRILLIGKTGVGKSTTGNTILGFRAFDTKVSASSVTTKTQCNETERFGKRLVVVDTPGLFDTIRTEQETLVEMSKWYSLVSPGIHAIILVVQVGRFTEEEQKTVDFFMKVFGEDLKDYLVVVFTHKDRLEDENITVDDFVQTMDKSSNLRRLIDASKGRYTAIGYKGSMEKRTWEVKEILSMIKEIAGKDWKNYYSNEIFERVQKVMEENERKRKKETEVKNREKKYTESEVNALLQSARSDTRVNIVNRNTQDDLFTKIVSTVWTGILVTAGGYVLSGVGAGLSMVGGWFGF</sequence>
<dbReference type="Gene3D" id="3.40.50.300">
    <property type="entry name" value="P-loop containing nucleotide triphosphate hydrolases"/>
    <property type="match status" value="1"/>
</dbReference>
<keyword evidence="4" id="KW-0732">Signal</keyword>
<organism evidence="6 7">
    <name type="scientific">Crassostrea virginica</name>
    <name type="common">Eastern oyster</name>
    <dbReference type="NCBI Taxonomy" id="6565"/>
    <lineage>
        <taxon>Eukaryota</taxon>
        <taxon>Metazoa</taxon>
        <taxon>Spiralia</taxon>
        <taxon>Lophotrochozoa</taxon>
        <taxon>Mollusca</taxon>
        <taxon>Bivalvia</taxon>
        <taxon>Autobranchia</taxon>
        <taxon>Pteriomorphia</taxon>
        <taxon>Ostreida</taxon>
        <taxon>Ostreoidea</taxon>
        <taxon>Ostreidae</taxon>
        <taxon>Crassostrea</taxon>
    </lineage>
</organism>
<protein>
    <submittedName>
        <fullName evidence="7">GTPase IMAP family member 4-like</fullName>
    </submittedName>
</protein>
<keyword evidence="6" id="KW-1185">Reference proteome</keyword>
<dbReference type="Pfam" id="PF04548">
    <property type="entry name" value="AIG1"/>
    <property type="match status" value="1"/>
</dbReference>
<evidence type="ECO:0000256" key="3">
    <source>
        <dbReference type="ARBA" id="ARBA00023134"/>
    </source>
</evidence>
<feature type="domain" description="AIG1-type G" evidence="5">
    <location>
        <begin position="42"/>
        <end position="248"/>
    </location>
</feature>
<evidence type="ECO:0000256" key="2">
    <source>
        <dbReference type="ARBA" id="ARBA00022741"/>
    </source>
</evidence>
<evidence type="ECO:0000256" key="4">
    <source>
        <dbReference type="SAM" id="SignalP"/>
    </source>
</evidence>